<reference evidence="2" key="1">
    <citation type="journal article" date="2017" name="Front. Plant Sci.">
        <title>Climate Clever Clovers: New Paradigm to Reduce the Environmental Footprint of Ruminants by Breeding Low Methanogenic Forages Utilizing Haplotype Variation.</title>
        <authorList>
            <person name="Kaur P."/>
            <person name="Appels R."/>
            <person name="Bayer P.E."/>
            <person name="Keeble-Gagnere G."/>
            <person name="Wang J."/>
            <person name="Hirakawa H."/>
            <person name="Shirasawa K."/>
            <person name="Vercoe P."/>
            <person name="Stefanova K."/>
            <person name="Durmic Z."/>
            <person name="Nichols P."/>
            <person name="Revell C."/>
            <person name="Isobe S.N."/>
            <person name="Edwards D."/>
            <person name="Erskine W."/>
        </authorList>
    </citation>
    <scope>NUCLEOTIDE SEQUENCE [LARGE SCALE GENOMIC DNA]</scope>
    <source>
        <strain evidence="2">cv. Daliak</strain>
    </source>
</reference>
<dbReference type="Proteomes" id="UP000242715">
    <property type="component" value="Unassembled WGS sequence"/>
</dbReference>
<gene>
    <name evidence="1" type="ORF">TSUD_240080</name>
</gene>
<organism evidence="1 2">
    <name type="scientific">Trifolium subterraneum</name>
    <name type="common">Subterranean clover</name>
    <dbReference type="NCBI Taxonomy" id="3900"/>
    <lineage>
        <taxon>Eukaryota</taxon>
        <taxon>Viridiplantae</taxon>
        <taxon>Streptophyta</taxon>
        <taxon>Embryophyta</taxon>
        <taxon>Tracheophyta</taxon>
        <taxon>Spermatophyta</taxon>
        <taxon>Magnoliopsida</taxon>
        <taxon>eudicotyledons</taxon>
        <taxon>Gunneridae</taxon>
        <taxon>Pentapetalae</taxon>
        <taxon>rosids</taxon>
        <taxon>fabids</taxon>
        <taxon>Fabales</taxon>
        <taxon>Fabaceae</taxon>
        <taxon>Papilionoideae</taxon>
        <taxon>50 kb inversion clade</taxon>
        <taxon>NPAAA clade</taxon>
        <taxon>Hologalegina</taxon>
        <taxon>IRL clade</taxon>
        <taxon>Trifolieae</taxon>
        <taxon>Trifolium</taxon>
    </lineage>
</organism>
<name>A0A2Z6P7S5_TRISU</name>
<dbReference type="AlphaFoldDB" id="A0A2Z6P7S5"/>
<sequence>MAGLIFNEMWQNFTDRIPFNPWAGKKENQLEVGMDPIYFKIGCLGIGNEIAAREPANNRTRDEPSYNQTYYVNYLKSNPKIYMTFGSKNKVSAEYYIKKTPWKSKGIELSGEARVHSNIKAIIKAEHNHGEENTVWKFQAEIFGEMLTQRYSYNTQEIYTAEIGKKFFLKTKLEEAKSLLKNKVPRQLLGKLPKKIELTNEFNCQLKYLHREKECILRIAMEYRLLKIDLLSVVGISELTFLQRSLPGISKLCFLHHDYVQL</sequence>
<protein>
    <submittedName>
        <fullName evidence="1">Uncharacterized protein</fullName>
    </submittedName>
</protein>
<evidence type="ECO:0000313" key="1">
    <source>
        <dbReference type="EMBL" id="GAU50833.1"/>
    </source>
</evidence>
<keyword evidence="2" id="KW-1185">Reference proteome</keyword>
<dbReference type="EMBL" id="DF974886">
    <property type="protein sequence ID" value="GAU50833.1"/>
    <property type="molecule type" value="Genomic_DNA"/>
</dbReference>
<proteinExistence type="predicted"/>
<evidence type="ECO:0000313" key="2">
    <source>
        <dbReference type="Proteomes" id="UP000242715"/>
    </source>
</evidence>
<accession>A0A2Z6P7S5</accession>